<sequence length="282" mass="31191">MTTVHERPFRFGVTVFTPVERAEWVAKARLAEQLGFDVIQVSDHLGMPAPLLTLMLAAEATERIRLGTLVLNTTFYEPAVLARDIRTLDRYSGGRVEVGLGAGYERGQFDAAGIPWTPAAERVAHLARTVDRLKELAPAPVVVAGRGDRVLRLAAERADVVAFTGTTRVRDGEGLKLGTVEELADRVEFVHAHLGDRVHDVELNIAVHRVLPPGGDHAITDVWQNDLDLTTDQLVELPSMLIGTPEECVEQLHEARKRFGISYFSVLEPEMMSFARVIEAMR</sequence>
<dbReference type="RefSeq" id="WP_106620286.1">
    <property type="nucleotide sequence ID" value="NZ_PYAX01000026.1"/>
</dbReference>
<dbReference type="EMBL" id="PYAX01000026">
    <property type="protein sequence ID" value="PSL46020.1"/>
    <property type="molecule type" value="Genomic_DNA"/>
</dbReference>
<dbReference type="GO" id="GO:0008726">
    <property type="term" value="F:alkanesulfonate monooxygenase activity"/>
    <property type="evidence" value="ECO:0007669"/>
    <property type="project" value="TreeGrafter"/>
</dbReference>
<name>A0A2P8HIL7_SACCR</name>
<dbReference type="OrthoDB" id="4288123at2"/>
<dbReference type="InterPro" id="IPR019923">
    <property type="entry name" value="Lucif-like_OxRdtase_MSMEG_2516"/>
</dbReference>
<dbReference type="Pfam" id="PF00296">
    <property type="entry name" value="Bac_luciferase"/>
    <property type="match status" value="1"/>
</dbReference>
<dbReference type="InterPro" id="IPR050172">
    <property type="entry name" value="SsuD_RutA_monooxygenase"/>
</dbReference>
<organism evidence="6 7">
    <name type="scientific">Saccharothrix carnea</name>
    <dbReference type="NCBI Taxonomy" id="1280637"/>
    <lineage>
        <taxon>Bacteria</taxon>
        <taxon>Bacillati</taxon>
        <taxon>Actinomycetota</taxon>
        <taxon>Actinomycetes</taxon>
        <taxon>Pseudonocardiales</taxon>
        <taxon>Pseudonocardiaceae</taxon>
        <taxon>Saccharothrix</taxon>
    </lineage>
</organism>
<keyword evidence="1" id="KW-0285">Flavoprotein</keyword>
<evidence type="ECO:0000259" key="5">
    <source>
        <dbReference type="Pfam" id="PF00296"/>
    </source>
</evidence>
<keyword evidence="3" id="KW-0560">Oxidoreductase</keyword>
<dbReference type="PANTHER" id="PTHR42847">
    <property type="entry name" value="ALKANESULFONATE MONOOXYGENASE"/>
    <property type="match status" value="1"/>
</dbReference>
<dbReference type="PANTHER" id="PTHR42847:SF4">
    <property type="entry name" value="ALKANESULFONATE MONOOXYGENASE-RELATED"/>
    <property type="match status" value="1"/>
</dbReference>
<keyword evidence="2" id="KW-0288">FMN</keyword>
<accession>A0A2P8HIL7</accession>
<proteinExistence type="predicted"/>
<dbReference type="InterPro" id="IPR011251">
    <property type="entry name" value="Luciferase-like_dom"/>
</dbReference>
<gene>
    <name evidence="6" type="ORF">B0I31_12651</name>
</gene>
<reference evidence="6 7" key="1">
    <citation type="submission" date="2018-03" db="EMBL/GenBank/DDBJ databases">
        <title>Genomic Encyclopedia of Type Strains, Phase III (KMG-III): the genomes of soil and plant-associated and newly described type strains.</title>
        <authorList>
            <person name="Whitman W."/>
        </authorList>
    </citation>
    <scope>NUCLEOTIDE SEQUENCE [LARGE SCALE GENOMIC DNA]</scope>
    <source>
        <strain evidence="6 7">CGMCC 4.7097</strain>
    </source>
</reference>
<feature type="domain" description="Luciferase-like" evidence="5">
    <location>
        <begin position="18"/>
        <end position="259"/>
    </location>
</feature>
<evidence type="ECO:0000256" key="1">
    <source>
        <dbReference type="ARBA" id="ARBA00022630"/>
    </source>
</evidence>
<dbReference type="Gene3D" id="3.20.20.30">
    <property type="entry name" value="Luciferase-like domain"/>
    <property type="match status" value="2"/>
</dbReference>
<dbReference type="SUPFAM" id="SSF51679">
    <property type="entry name" value="Bacterial luciferase-like"/>
    <property type="match status" value="1"/>
</dbReference>
<evidence type="ECO:0000313" key="7">
    <source>
        <dbReference type="Proteomes" id="UP000241118"/>
    </source>
</evidence>
<evidence type="ECO:0000256" key="3">
    <source>
        <dbReference type="ARBA" id="ARBA00023002"/>
    </source>
</evidence>
<dbReference type="NCBIfam" id="TIGR03621">
    <property type="entry name" value="F420_MSMEG_2516"/>
    <property type="match status" value="1"/>
</dbReference>
<evidence type="ECO:0000313" key="6">
    <source>
        <dbReference type="EMBL" id="PSL46020.1"/>
    </source>
</evidence>
<dbReference type="AlphaFoldDB" id="A0A2P8HIL7"/>
<dbReference type="Proteomes" id="UP000241118">
    <property type="component" value="Unassembled WGS sequence"/>
</dbReference>
<dbReference type="InterPro" id="IPR036661">
    <property type="entry name" value="Luciferase-like_sf"/>
</dbReference>
<protein>
    <submittedName>
        <fullName evidence="6">Putative F420-dependent oxidoreductase</fullName>
    </submittedName>
</protein>
<keyword evidence="7" id="KW-1185">Reference proteome</keyword>
<dbReference type="GO" id="GO:0046306">
    <property type="term" value="P:alkanesulfonate catabolic process"/>
    <property type="evidence" value="ECO:0007669"/>
    <property type="project" value="TreeGrafter"/>
</dbReference>
<evidence type="ECO:0000256" key="2">
    <source>
        <dbReference type="ARBA" id="ARBA00022643"/>
    </source>
</evidence>
<keyword evidence="4" id="KW-0503">Monooxygenase</keyword>
<comment type="caution">
    <text evidence="6">The sequence shown here is derived from an EMBL/GenBank/DDBJ whole genome shotgun (WGS) entry which is preliminary data.</text>
</comment>
<evidence type="ECO:0000256" key="4">
    <source>
        <dbReference type="ARBA" id="ARBA00023033"/>
    </source>
</evidence>